<organism evidence="1">
    <name type="scientific">Podoviridae sp. ct8dV2</name>
    <dbReference type="NCBI Taxonomy" id="2825222"/>
    <lineage>
        <taxon>Viruses</taxon>
        <taxon>Duplodnaviria</taxon>
        <taxon>Heunggongvirae</taxon>
        <taxon>Uroviricota</taxon>
        <taxon>Caudoviricetes</taxon>
    </lineage>
</organism>
<sequence>MKVSEVLNETRKRLGDFDRIGHTLRVSDLILKIRAELDDAETEEIASGGAGVLKDFSYSLTEERILSDVKKALGYNDESIEYSYGMSRLIQELREELDDGSDSELSTAAVLAKVRLALDGAGANETGAVNKVQVLSNVRLNLNDSVEPYRWTDKKLNEYIDSGCNEIQCRRKDACGKYNAVSSRFEGAVTAYVSARAFEHEAEDQSDAERSQYFRALYEKEIKDAPAVWLDADLKGFIAEGVQTIQNRRYALPAGVRYEQCVVDFALARAFEYTGDAEKFAAYNAKFEAELKAVPPHHEDSEYRNAIENGIREVLYRRPDCRGITYRASETVVLNEKFVPCVRAWALGELKNRTEANGGADDVARFYSELEKIPFRWKEEELKRYLRDELGRVSDPEAEVTSPVLPADDEYLEQLESYVLSRAFEQALSFGDYAEKYKLYRERYEAERLRSEKRYSESESKRVLSEGISALGRSDVKAVPALLEYVAYRTAVRNGNPSEAAAALQRYLGLKAELPKHWEDEELLAFLNSGVREIIRRRADCKLCEYEEFGESGEIPVSDKFETSLISYSVVRALEGIGAKDGEKLKFHVQKYESGLKEIPFHRPDAELLEAVNAGVREILRVRPDLRLDKHGYPVRRAEAANVNEEFSLSDDLVPAVSAYAAVRCLDEERRDEKQRMIYEQEFNHIIRDDA</sequence>
<reference evidence="1" key="1">
    <citation type="journal article" date="2021" name="Proc. Natl. Acad. Sci. U.S.A.">
        <title>A Catalog of Tens of Thousands of Viruses from Human Metagenomes Reveals Hidden Associations with Chronic Diseases.</title>
        <authorList>
            <person name="Tisza M.J."/>
            <person name="Buck C.B."/>
        </authorList>
    </citation>
    <scope>NUCLEOTIDE SEQUENCE</scope>
    <source>
        <strain evidence="1">Ct8dV2</strain>
    </source>
</reference>
<name>A0A8S5PNU3_9CAUD</name>
<proteinExistence type="predicted"/>
<dbReference type="EMBL" id="BK015477">
    <property type="protein sequence ID" value="DAE08831.1"/>
    <property type="molecule type" value="Genomic_DNA"/>
</dbReference>
<protein>
    <submittedName>
        <fullName evidence="1">Head to tail adaptor</fullName>
    </submittedName>
</protein>
<evidence type="ECO:0000313" key="1">
    <source>
        <dbReference type="EMBL" id="DAE08831.1"/>
    </source>
</evidence>
<accession>A0A8S5PNU3</accession>